<dbReference type="Proteomes" id="UP000482800">
    <property type="component" value="Unassembled WGS sequence"/>
</dbReference>
<proteinExistence type="predicted"/>
<evidence type="ECO:0008006" key="3">
    <source>
        <dbReference type="Google" id="ProtNLM"/>
    </source>
</evidence>
<evidence type="ECO:0000313" key="2">
    <source>
        <dbReference type="Proteomes" id="UP000482800"/>
    </source>
</evidence>
<organism evidence="1 2">
    <name type="scientific">Phytohabitans houttuyneae</name>
    <dbReference type="NCBI Taxonomy" id="1076126"/>
    <lineage>
        <taxon>Bacteria</taxon>
        <taxon>Bacillati</taxon>
        <taxon>Actinomycetota</taxon>
        <taxon>Actinomycetes</taxon>
        <taxon>Micromonosporales</taxon>
        <taxon>Micromonosporaceae</taxon>
    </lineage>
</organism>
<reference evidence="1 2" key="1">
    <citation type="submission" date="2020-03" db="EMBL/GenBank/DDBJ databases">
        <title>Whole genome shotgun sequence of Phytohabitans houttuyneae NBRC 108639.</title>
        <authorList>
            <person name="Komaki H."/>
            <person name="Tamura T."/>
        </authorList>
    </citation>
    <scope>NUCLEOTIDE SEQUENCE [LARGE SCALE GENOMIC DNA]</scope>
    <source>
        <strain evidence="1 2">NBRC 108639</strain>
    </source>
</reference>
<name>A0A6V8KPJ7_9ACTN</name>
<keyword evidence="2" id="KW-1185">Reference proteome</keyword>
<comment type="caution">
    <text evidence="1">The sequence shown here is derived from an EMBL/GenBank/DDBJ whole genome shotgun (WGS) entry which is preliminary data.</text>
</comment>
<reference evidence="1 2" key="2">
    <citation type="submission" date="2020-03" db="EMBL/GenBank/DDBJ databases">
        <authorList>
            <person name="Ichikawa N."/>
            <person name="Kimura A."/>
            <person name="Kitahashi Y."/>
            <person name="Uohara A."/>
        </authorList>
    </citation>
    <scope>NUCLEOTIDE SEQUENCE [LARGE SCALE GENOMIC DNA]</scope>
    <source>
        <strain evidence="1 2">NBRC 108639</strain>
    </source>
</reference>
<dbReference type="AlphaFoldDB" id="A0A6V8KPJ7"/>
<gene>
    <name evidence="1" type="ORF">Phou_067850</name>
</gene>
<dbReference type="EMBL" id="BLPF01000002">
    <property type="protein sequence ID" value="GFJ82605.1"/>
    <property type="molecule type" value="Genomic_DNA"/>
</dbReference>
<evidence type="ECO:0000313" key="1">
    <source>
        <dbReference type="EMBL" id="GFJ82605.1"/>
    </source>
</evidence>
<sequence length="100" mass="11161">MTIIRTTRYVVEPSNAEALLERRAVLLDAIRSRCGGPDEARLLRVDARTWMDMWRWDSDDALRAALEAAPGMPEAAAAFALTKDLDVEEGALVTEDAWSR</sequence>
<dbReference type="RefSeq" id="WP_173063333.1">
    <property type="nucleotide sequence ID" value="NZ_BAABGO010000010.1"/>
</dbReference>
<protein>
    <recommendedName>
        <fullName evidence="3">ABM domain-containing protein</fullName>
    </recommendedName>
</protein>
<accession>A0A6V8KPJ7</accession>